<gene>
    <name evidence="2" type="ORF">GCM10010171_60110</name>
</gene>
<dbReference type="Proteomes" id="UP000660680">
    <property type="component" value="Unassembled WGS sequence"/>
</dbReference>
<evidence type="ECO:0000256" key="1">
    <source>
        <dbReference type="SAM" id="MobiDB-lite"/>
    </source>
</evidence>
<evidence type="ECO:0000313" key="2">
    <source>
        <dbReference type="EMBL" id="GGS57145.1"/>
    </source>
</evidence>
<protein>
    <submittedName>
        <fullName evidence="2">Uncharacterized protein</fullName>
    </submittedName>
</protein>
<feature type="region of interest" description="Disordered" evidence="1">
    <location>
        <begin position="1"/>
        <end position="20"/>
    </location>
</feature>
<comment type="caution">
    <text evidence="2">The sequence shown here is derived from an EMBL/GenBank/DDBJ whole genome shotgun (WGS) entry which is preliminary data.</text>
</comment>
<proteinExistence type="predicted"/>
<name>A0A918GSS4_9PSEU</name>
<evidence type="ECO:0000313" key="3">
    <source>
        <dbReference type="Proteomes" id="UP000660680"/>
    </source>
</evidence>
<dbReference type="AlphaFoldDB" id="A0A918GSS4"/>
<keyword evidence="3" id="KW-1185">Reference proteome</keyword>
<reference evidence="2" key="1">
    <citation type="journal article" date="2014" name="Int. J. Syst. Evol. Microbiol.">
        <title>Complete genome sequence of Corynebacterium casei LMG S-19264T (=DSM 44701T), isolated from a smear-ripened cheese.</title>
        <authorList>
            <consortium name="US DOE Joint Genome Institute (JGI-PGF)"/>
            <person name="Walter F."/>
            <person name="Albersmeier A."/>
            <person name="Kalinowski J."/>
            <person name="Ruckert C."/>
        </authorList>
    </citation>
    <scope>NUCLEOTIDE SEQUENCE</scope>
    <source>
        <strain evidence="2">JCM 3276</strain>
    </source>
</reference>
<dbReference type="EMBL" id="BMRB01000009">
    <property type="protein sequence ID" value="GGS57145.1"/>
    <property type="molecule type" value="Genomic_DNA"/>
</dbReference>
<sequence length="62" mass="6098">MDLDHLNSAATDPAAAIGGDPFATAAQSVPGARTRALAGLSAPAQGGIQFSWVFTTISAPSA</sequence>
<organism evidence="2 3">
    <name type="scientific">Actinokineospora fastidiosa</name>
    <dbReference type="NCBI Taxonomy" id="1816"/>
    <lineage>
        <taxon>Bacteria</taxon>
        <taxon>Bacillati</taxon>
        <taxon>Actinomycetota</taxon>
        <taxon>Actinomycetes</taxon>
        <taxon>Pseudonocardiales</taxon>
        <taxon>Pseudonocardiaceae</taxon>
        <taxon>Actinokineospora</taxon>
    </lineage>
</organism>
<reference evidence="2" key="2">
    <citation type="submission" date="2020-09" db="EMBL/GenBank/DDBJ databases">
        <authorList>
            <person name="Sun Q."/>
            <person name="Ohkuma M."/>
        </authorList>
    </citation>
    <scope>NUCLEOTIDE SEQUENCE</scope>
    <source>
        <strain evidence="2">JCM 3276</strain>
    </source>
</reference>
<accession>A0A918GSS4</accession>
<dbReference type="RefSeq" id="WP_189213993.1">
    <property type="nucleotide sequence ID" value="NZ_BMRB01000009.1"/>
</dbReference>